<dbReference type="EC" id="2.7.7.48" evidence="1"/>
<keyword evidence="3" id="KW-0808">Transferase</keyword>
<evidence type="ECO:0000256" key="3">
    <source>
        <dbReference type="ARBA" id="ARBA00022679"/>
    </source>
</evidence>
<dbReference type="GO" id="GO:0003968">
    <property type="term" value="F:RNA-directed RNA polymerase activity"/>
    <property type="evidence" value="ECO:0007669"/>
    <property type="project" value="UniProtKB-KW"/>
</dbReference>
<dbReference type="EMBL" id="MK468721">
    <property type="protein sequence ID" value="QBA09477.1"/>
    <property type="molecule type" value="Genomic_RNA"/>
</dbReference>
<evidence type="ECO:0000256" key="2">
    <source>
        <dbReference type="ARBA" id="ARBA00022484"/>
    </source>
</evidence>
<evidence type="ECO:0000313" key="5">
    <source>
        <dbReference type="EMBL" id="QBA09477.1"/>
    </source>
</evidence>
<proteinExistence type="predicted"/>
<keyword evidence="4" id="KW-0548">Nucleotidyltransferase</keyword>
<evidence type="ECO:0000256" key="1">
    <source>
        <dbReference type="ARBA" id="ARBA00012494"/>
    </source>
</evidence>
<name>A0A411DB94_9REOV</name>
<protein>
    <recommendedName>
        <fullName evidence="1">RNA-directed RNA polymerase</fullName>
        <ecNumber evidence="1">2.7.7.48</ecNumber>
    </recommendedName>
</protein>
<dbReference type="InterPro" id="IPR043502">
    <property type="entry name" value="DNA/RNA_pol_sf"/>
</dbReference>
<dbReference type="Pfam" id="PF22212">
    <property type="entry name" value="CPV_RdRP_pol_dom"/>
    <property type="match status" value="1"/>
</dbReference>
<keyword evidence="2 5" id="KW-0696">RNA-directed RNA polymerase</keyword>
<dbReference type="Gene3D" id="3.90.1850.10">
    <property type="entry name" value="RNA-directed RNA polymerase lambda-3"/>
    <property type="match status" value="1"/>
</dbReference>
<sequence length="1373" mass="159847">MNANFGREVLEFEEYMFYESYNVKIKEWIERLDEFSELLGGKIPLTLANYNLFDSSLLFGFTNREHILTLLCDIKDDVFLNLRAIESIRHPIRYIFGTSKFEMNIDNNYITRSPCKYLSNYDARLIIQDSLEILNQVTGNIYDQTSPDFYLKKVRYNGKYYSSTEMIRLLREAALMKNFLTEYSTSKRILSMYKLIQIVFETSNFCNVRGFKYTSNPILATFKRLYAGYSNFPFREIGTSTEFNEQVSMILPELSYALVELWFKYVLIDMTKEELYVGINILLEWSTTSLDECLLNFKDCRTNIIKLLINHTVTIRGILHNGRTMYGIIEEKAPCEIWEEVNYETSASYLNYVTDFMKYSPHALTMYLRKIGILLGDEFSNKRVISSLEEVKRLYIVINVICQHGLFIKNPVILTLDKSILPRGSISMAPSSGTLIENRNVYNTLLTYQLDWTTVPIFREMWYEGVKLIQGYVEKYDKLDLEAEFIKALTTNSGGVEYQPTKEEEIDIPGNILKTFGKKRLMYFLLNPVLYTNYSTWIEALKSVTSSGERKQVDRRGRVIQMVSNAAQIAPFLLFLLVDIMGKNEKELSSKKNSGTIRDINVLLRATSNMFSVQESADISGMDASTTRVMTSFINNLVGQVLQQCSHKRYFFAQRERCDVYNMKNEVVKYSHSMDIHPGVLLTQLSEVISESYNYKLSIPELSAFGRKIVVDTSPNVFPSGKFSTNAQHSLLNMLILRVLRNMLIPKLLEIKIPVSKMECKVSGDDIFVSFETRTLRDEGQRLFSKSLLKIFTEVGFKIGSMLSRYGAVFLQQSAVFGTVLPKPDRISLTTSERGESLKTHIYEGFGEFRDIVKELTGRVHFPMNTRYLLNAVANQCRRIRTIIPEGSEVIHHKLTFLYYKEIQTCLNFCLEYNLSKKWIPIRLIPGKRYAHIVLPVISLFLSTGFDLPFLPTYFQHFVPKANIFTPRGSISDWKLRNILRIGGTSIPKYTLSDQMRKQLLDAGINHSDIRKSIKGMRVSQSSLEVDIMKFIRLMYNHKLADFLGLNWFKYINKFNLTSVLERMRLAKFPRRVREEWASGLMFRLNFNAIVRSRLAGMKLENAGYKTSKRLAFYNSPHERITQAIVSGNDSLQEFRSHRFEFLYYMIHFPINISRDYWLEDVEYETILLQEYRITIHPIKCRREFIIDLYGGLMLSSGRDIDRDTLLYKFGHNFYDVSMQFSGYYGLTPGPYKDYKHDDLVKFASKVYHDRPDLLHLVWEFANVHSRYRKELEKIIQFGEMSELSPWKSIAHTRQTFEISTSFRNNHKIWAEEFIEDRRIQRILGTIARDIAYCDNSIVFFKPKLILALPFLLIHSGIRSRIKSLLSLGISSP</sequence>
<dbReference type="SUPFAM" id="SSF56672">
    <property type="entry name" value="DNA/RNA polymerases"/>
    <property type="match status" value="1"/>
</dbReference>
<organism evidence="5">
    <name type="scientific">Reoviridae sp. BF02/7/10</name>
    <dbReference type="NCBI Taxonomy" id="2511768"/>
    <lineage>
        <taxon>Viruses</taxon>
        <taxon>Riboviria</taxon>
        <taxon>Orthornavirae</taxon>
        <taxon>Duplornaviricota</taxon>
        <taxon>Resentoviricetes</taxon>
        <taxon>Reovirales</taxon>
    </lineage>
</organism>
<accession>A0A411DB94</accession>
<evidence type="ECO:0000256" key="4">
    <source>
        <dbReference type="ARBA" id="ARBA00022695"/>
    </source>
</evidence>
<reference evidence="5" key="1">
    <citation type="submission" date="2019-01" db="EMBL/GenBank/DDBJ databases">
        <title>Nearly-complete genome sequence of a novel 6-segmented reovirus identified in Laotian batflies.</title>
        <authorList>
            <person name="Temmam S."/>
            <person name="Vongphayloth K."/>
            <person name="Hertz J."/>
            <person name="Sutherland I."/>
            <person name="Douangboubpha B."/>
            <person name="Grandadam M."/>
            <person name="Bigot T."/>
            <person name="Brey P.T."/>
            <person name="Eloit M."/>
        </authorList>
    </citation>
    <scope>NUCLEOTIDE SEQUENCE</scope>
    <source>
        <strain evidence="5">BF02/7/10</strain>
    </source>
</reference>